<dbReference type="EMBL" id="JACAZF010000019">
    <property type="protein sequence ID" value="KAF7288762.1"/>
    <property type="molecule type" value="Genomic_DNA"/>
</dbReference>
<dbReference type="PANTHER" id="PTHR33099">
    <property type="entry name" value="FE2OG DIOXYGENASE DOMAIN-CONTAINING PROTEIN"/>
    <property type="match status" value="1"/>
</dbReference>
<name>A0A8H6RYU1_9AGAR</name>
<evidence type="ECO:0000313" key="3">
    <source>
        <dbReference type="Proteomes" id="UP000636479"/>
    </source>
</evidence>
<evidence type="ECO:0000313" key="2">
    <source>
        <dbReference type="EMBL" id="KAF7288762.1"/>
    </source>
</evidence>
<reference evidence="2" key="1">
    <citation type="submission" date="2020-05" db="EMBL/GenBank/DDBJ databases">
        <title>Mycena genomes resolve the evolution of fungal bioluminescence.</title>
        <authorList>
            <person name="Tsai I.J."/>
        </authorList>
    </citation>
    <scope>NUCLEOTIDE SEQUENCE</scope>
    <source>
        <strain evidence="2">171206Taipei</strain>
    </source>
</reference>
<dbReference type="Proteomes" id="UP000636479">
    <property type="component" value="Unassembled WGS sequence"/>
</dbReference>
<dbReference type="OrthoDB" id="27483at2759"/>
<sequence>MTTSLAQAHLSVLRTALQQPCPPWTSGIVNVRREDLTLFYGDERPAKLNFADATEEQLQGLAGACQPATFGLGTEDVLDEGYRKAGKLDCSDFAAALDIGSLEILDAVVPDLWEGAAIRAELYKLNVYGPGSFFKSHKDTPRSGNMVGSLVLVLPTQHQGGQLSLSHGPHSSAFDSATLLAGKHSSIAYVALFSDVTHAVEPVVSGFRVTLTYNLFVSGSKSLPPRQPSEAEVVCQRALTALLADAAFLPRGGLLGFGLEHEYPVPRTVSDPNTLSQVRRVLKGADARIERAASRAGLKTELKLAYTTKGDEYYDSGKGVRIALDSVVDLRDIDSAGSGEIDEVIRRAGQAVVRTTAGGKQAWTKLYEEEQLVSVCWVTEPEEEKNRAESAYIAMGNEPVLEYAYGRAVLLVEIPRVEGRV</sequence>
<organism evidence="2 3">
    <name type="scientific">Mycena indigotica</name>
    <dbReference type="NCBI Taxonomy" id="2126181"/>
    <lineage>
        <taxon>Eukaryota</taxon>
        <taxon>Fungi</taxon>
        <taxon>Dikarya</taxon>
        <taxon>Basidiomycota</taxon>
        <taxon>Agaricomycotina</taxon>
        <taxon>Agaricomycetes</taxon>
        <taxon>Agaricomycetidae</taxon>
        <taxon>Agaricales</taxon>
        <taxon>Marasmiineae</taxon>
        <taxon>Mycenaceae</taxon>
        <taxon>Mycena</taxon>
    </lineage>
</organism>
<protein>
    <submittedName>
        <fullName evidence="2">Fe2OG dioxygenase domain-containing protein</fullName>
    </submittedName>
</protein>
<proteinExistence type="predicted"/>
<keyword evidence="2" id="KW-0223">Dioxygenase</keyword>
<dbReference type="Gene3D" id="2.60.120.620">
    <property type="entry name" value="q2cbj1_9rhob like domain"/>
    <property type="match status" value="1"/>
</dbReference>
<dbReference type="RefSeq" id="XP_037212984.1">
    <property type="nucleotide sequence ID" value="XM_037370603.1"/>
</dbReference>
<feature type="domain" description="Prolyl 4-hydroxylase alpha subunit Fe(2+) 2OG dioxygenase" evidence="1">
    <location>
        <begin position="124"/>
        <end position="214"/>
    </location>
</feature>
<dbReference type="PANTHER" id="PTHR33099:SF14">
    <property type="entry name" value="PROLYL 4-HYDROXYLASE ALPHA SUBUNIT FE(2+) 2OG DIOXYGENASE DOMAIN-CONTAINING PROTEIN"/>
    <property type="match status" value="1"/>
</dbReference>
<dbReference type="GeneID" id="59353119"/>
<dbReference type="AlphaFoldDB" id="A0A8H6RYU1"/>
<keyword evidence="3" id="KW-1185">Reference proteome</keyword>
<dbReference type="InterPro" id="IPR044862">
    <property type="entry name" value="Pro_4_hyd_alph_FE2OG_OXY"/>
</dbReference>
<dbReference type="Pfam" id="PF13640">
    <property type="entry name" value="2OG-FeII_Oxy_3"/>
    <property type="match status" value="1"/>
</dbReference>
<accession>A0A8H6RYU1</accession>
<evidence type="ECO:0000259" key="1">
    <source>
        <dbReference type="Pfam" id="PF13640"/>
    </source>
</evidence>
<dbReference type="GO" id="GO:0051213">
    <property type="term" value="F:dioxygenase activity"/>
    <property type="evidence" value="ECO:0007669"/>
    <property type="project" value="UniProtKB-KW"/>
</dbReference>
<comment type="caution">
    <text evidence="2">The sequence shown here is derived from an EMBL/GenBank/DDBJ whole genome shotgun (WGS) entry which is preliminary data.</text>
</comment>
<gene>
    <name evidence="2" type="ORF">MIND_01421700</name>
</gene>
<keyword evidence="2" id="KW-0560">Oxidoreductase</keyword>